<feature type="transmembrane region" description="Helical" evidence="1">
    <location>
        <begin position="5"/>
        <end position="22"/>
    </location>
</feature>
<protein>
    <submittedName>
        <fullName evidence="2">Uncharacterized protein</fullName>
    </submittedName>
</protein>
<sequence length="129" mass="14846">MKKRIMGLLAGIVVVAFVYYLYDGQKAEYKVITIDEAPTDIRTALKSYDTTKFSVFEDEKNSYIYYDPEIARENDYISVSLKVHNKFGQMVISAHTDHAVNDGEVNNDVLIQMDKIDPKTMVLKEIDKR</sequence>
<name>A0A172TGP3_9BACL</name>
<keyword evidence="1" id="KW-0812">Transmembrane</keyword>
<organism evidence="2 3">
    <name type="scientific">Paenibacillus swuensis</name>
    <dbReference type="NCBI Taxonomy" id="1178515"/>
    <lineage>
        <taxon>Bacteria</taxon>
        <taxon>Bacillati</taxon>
        <taxon>Bacillota</taxon>
        <taxon>Bacilli</taxon>
        <taxon>Bacillales</taxon>
        <taxon>Paenibacillaceae</taxon>
        <taxon>Paenibacillus</taxon>
    </lineage>
</organism>
<gene>
    <name evidence="2" type="ORF">SY83_07745</name>
</gene>
<dbReference type="RefSeq" id="WP_068605701.1">
    <property type="nucleotide sequence ID" value="NZ_CP011388.1"/>
</dbReference>
<dbReference type="KEGG" id="pswu:SY83_07745"/>
<keyword evidence="3" id="KW-1185">Reference proteome</keyword>
<proteinExistence type="predicted"/>
<evidence type="ECO:0000256" key="1">
    <source>
        <dbReference type="SAM" id="Phobius"/>
    </source>
</evidence>
<dbReference type="Proteomes" id="UP000076927">
    <property type="component" value="Chromosome"/>
</dbReference>
<dbReference type="AlphaFoldDB" id="A0A172TGP3"/>
<keyword evidence="1" id="KW-0472">Membrane</keyword>
<evidence type="ECO:0000313" key="2">
    <source>
        <dbReference type="EMBL" id="ANE46180.1"/>
    </source>
</evidence>
<accession>A0A172TGP3</accession>
<dbReference type="OrthoDB" id="9799608at2"/>
<dbReference type="PATRIC" id="fig|1178515.4.peg.1537"/>
<reference evidence="2 3" key="1">
    <citation type="submission" date="2015-01" db="EMBL/GenBank/DDBJ databases">
        <title>Paenibacillus swuensis/DY6/whole genome sequencing.</title>
        <authorList>
            <person name="Kim M.K."/>
            <person name="Srinivasan S."/>
            <person name="Lee J.-J."/>
        </authorList>
    </citation>
    <scope>NUCLEOTIDE SEQUENCE [LARGE SCALE GENOMIC DNA]</scope>
    <source>
        <strain evidence="2 3">DY6</strain>
    </source>
</reference>
<dbReference type="STRING" id="1178515.SY83_07745"/>
<keyword evidence="1" id="KW-1133">Transmembrane helix</keyword>
<dbReference type="EMBL" id="CP011388">
    <property type="protein sequence ID" value="ANE46180.1"/>
    <property type="molecule type" value="Genomic_DNA"/>
</dbReference>
<evidence type="ECO:0000313" key="3">
    <source>
        <dbReference type="Proteomes" id="UP000076927"/>
    </source>
</evidence>